<evidence type="ECO:0000256" key="1">
    <source>
        <dbReference type="SAM" id="MobiDB-lite"/>
    </source>
</evidence>
<protein>
    <submittedName>
        <fullName evidence="2">DNA (Cytosine-5-)-methyltransferase</fullName>
    </submittedName>
</protein>
<reference evidence="2" key="1">
    <citation type="submission" date="2024-05" db="EMBL/GenBank/DDBJ databases">
        <title>30 novel species of actinomycetes from the DSMZ collection.</title>
        <authorList>
            <person name="Nouioui I."/>
        </authorList>
    </citation>
    <scope>NUCLEOTIDE SEQUENCE</scope>
    <source>
        <strain evidence="2">DSM 41014</strain>
    </source>
</reference>
<feature type="compositionally biased region" description="Basic and acidic residues" evidence="1">
    <location>
        <begin position="1"/>
        <end position="14"/>
    </location>
</feature>
<dbReference type="RefSeq" id="WP_311634919.1">
    <property type="nucleotide sequence ID" value="NZ_JAVRFF010000011.1"/>
</dbReference>
<evidence type="ECO:0000313" key="3">
    <source>
        <dbReference type="Proteomes" id="UP001180489"/>
    </source>
</evidence>
<dbReference type="Proteomes" id="UP001180489">
    <property type="component" value="Unassembled WGS sequence"/>
</dbReference>
<name>A0ABU2UHZ3_9ACTN</name>
<dbReference type="EMBL" id="JAVRFF010000011">
    <property type="protein sequence ID" value="MDT0472770.1"/>
    <property type="molecule type" value="Genomic_DNA"/>
</dbReference>
<comment type="caution">
    <text evidence="2">The sequence shown here is derived from an EMBL/GenBank/DDBJ whole genome shotgun (WGS) entry which is preliminary data.</text>
</comment>
<accession>A0ABU2UHZ3</accession>
<evidence type="ECO:0000313" key="2">
    <source>
        <dbReference type="EMBL" id="MDT0472770.1"/>
    </source>
</evidence>
<gene>
    <name evidence="2" type="ORF">RM863_11590</name>
</gene>
<feature type="region of interest" description="Disordered" evidence="1">
    <location>
        <begin position="1"/>
        <end position="38"/>
    </location>
</feature>
<keyword evidence="3" id="KW-1185">Reference proteome</keyword>
<sequence>MARLWPRDKSEKLLKTPTANLGGNGAPQHPQKRKQGGHGPNLEDEVCFLLHVKPGAALAAGFSPSEWWGDFAPAVRRWEVLTAQPAPVPVEYGPRGGLRLDARFAEWLMGIGRGWITNVPGLDRGAQLKAIGDGVVPQQAFAAFAFLLGELERRYSASFGDGAE</sequence>
<proteinExistence type="predicted"/>
<organism evidence="2 3">
    <name type="scientific">Streptomyces hintoniae</name>
    <dbReference type="NCBI Taxonomy" id="3075521"/>
    <lineage>
        <taxon>Bacteria</taxon>
        <taxon>Bacillati</taxon>
        <taxon>Actinomycetota</taxon>
        <taxon>Actinomycetes</taxon>
        <taxon>Kitasatosporales</taxon>
        <taxon>Streptomycetaceae</taxon>
        <taxon>Streptomyces</taxon>
    </lineage>
</organism>